<keyword evidence="2" id="KW-1185">Reference proteome</keyword>
<dbReference type="EMBL" id="CM017324">
    <property type="protein sequence ID" value="KAE8037585.1"/>
    <property type="molecule type" value="Genomic_DNA"/>
</dbReference>
<gene>
    <name evidence="1" type="ORF">FH972_010163</name>
</gene>
<reference evidence="1 2" key="1">
    <citation type="submission" date="2019-06" db="EMBL/GenBank/DDBJ databases">
        <title>A chromosomal-level reference genome of Carpinus fangiana (Coryloideae, Betulaceae).</title>
        <authorList>
            <person name="Yang X."/>
            <person name="Wang Z."/>
            <person name="Zhang L."/>
            <person name="Hao G."/>
            <person name="Liu J."/>
            <person name="Yang Y."/>
        </authorList>
    </citation>
    <scope>NUCLEOTIDE SEQUENCE [LARGE SCALE GENOMIC DNA]</scope>
    <source>
        <strain evidence="1">Cfa_2016G</strain>
        <tissue evidence="1">Leaf</tissue>
    </source>
</reference>
<dbReference type="Proteomes" id="UP000327013">
    <property type="component" value="Chromosome 4"/>
</dbReference>
<organism evidence="1 2">
    <name type="scientific">Carpinus fangiana</name>
    <dbReference type="NCBI Taxonomy" id="176857"/>
    <lineage>
        <taxon>Eukaryota</taxon>
        <taxon>Viridiplantae</taxon>
        <taxon>Streptophyta</taxon>
        <taxon>Embryophyta</taxon>
        <taxon>Tracheophyta</taxon>
        <taxon>Spermatophyta</taxon>
        <taxon>Magnoliopsida</taxon>
        <taxon>eudicotyledons</taxon>
        <taxon>Gunneridae</taxon>
        <taxon>Pentapetalae</taxon>
        <taxon>rosids</taxon>
        <taxon>fabids</taxon>
        <taxon>Fagales</taxon>
        <taxon>Betulaceae</taxon>
        <taxon>Carpinus</taxon>
    </lineage>
</organism>
<proteinExistence type="predicted"/>
<protein>
    <submittedName>
        <fullName evidence="1">Uncharacterized protein</fullName>
    </submittedName>
</protein>
<sequence>MVHRKGLVSDVGLGRTSMPSIGSCELGSGFFFFAASEERDGAPERGTGVGLERERCCTREV</sequence>
<accession>A0A660KQK3</accession>
<evidence type="ECO:0000313" key="1">
    <source>
        <dbReference type="EMBL" id="KAE8037585.1"/>
    </source>
</evidence>
<dbReference type="AlphaFoldDB" id="A0A660KQK3"/>
<name>A0A660KQK3_9ROSI</name>
<evidence type="ECO:0000313" key="2">
    <source>
        <dbReference type="Proteomes" id="UP000327013"/>
    </source>
</evidence>